<evidence type="ECO:0000313" key="5">
    <source>
        <dbReference type="Proteomes" id="UP001370348"/>
    </source>
</evidence>
<keyword evidence="2" id="KW-1133">Transmembrane helix</keyword>
<name>A0ABZ2LY27_9BACT</name>
<dbReference type="RefSeq" id="WP_394825285.1">
    <property type="nucleotide sequence ID" value="NZ_CP089984.1"/>
</dbReference>
<feature type="chain" id="PRO_5047471836" evidence="3">
    <location>
        <begin position="25"/>
        <end position="281"/>
    </location>
</feature>
<proteinExistence type="predicted"/>
<sequence>MGVARHVWGTCFLLSTLAAGDALADRAPSQGTTSQGTGLAVFAGRDAADAAWPLAQQVYARPSLRPPALDEARARVLAGEAPASDAPAALRDLADTRDAIRGDDAPSRQLLASIAHQLHVRGLVVVTVPAPNPLSPSPTPTPVARIFLADAGIFDAASYAPDPVRTAPDAKPAAGTKTAWVWSGAVGSLERSYGNTAPASEPRGALSEPAAASKPTQTAPTTGTTGNTGQSGDAKTASKPFYASPWFWGAIAAAAVGGVGIFIATRDGSDDRIHLQMQVPR</sequence>
<evidence type="ECO:0000313" key="4">
    <source>
        <dbReference type="EMBL" id="WXB15650.1"/>
    </source>
</evidence>
<evidence type="ECO:0000256" key="1">
    <source>
        <dbReference type="SAM" id="MobiDB-lite"/>
    </source>
</evidence>
<evidence type="ECO:0000256" key="3">
    <source>
        <dbReference type="SAM" id="SignalP"/>
    </source>
</evidence>
<keyword evidence="2" id="KW-0812">Transmembrane</keyword>
<keyword evidence="5" id="KW-1185">Reference proteome</keyword>
<protein>
    <submittedName>
        <fullName evidence="4">Uncharacterized protein</fullName>
    </submittedName>
</protein>
<feature type="compositionally biased region" description="Low complexity" evidence="1">
    <location>
        <begin position="215"/>
        <end position="232"/>
    </location>
</feature>
<reference evidence="4 5" key="1">
    <citation type="submission" date="2021-12" db="EMBL/GenBank/DDBJ databases">
        <title>Discovery of the Pendulisporaceae a myxobacterial family with distinct sporulation behavior and unique specialized metabolism.</title>
        <authorList>
            <person name="Garcia R."/>
            <person name="Popoff A."/>
            <person name="Bader C.D."/>
            <person name="Loehr J."/>
            <person name="Walesch S."/>
            <person name="Walt C."/>
            <person name="Boldt J."/>
            <person name="Bunk B."/>
            <person name="Haeckl F.J.F.P.J."/>
            <person name="Gunesch A.P."/>
            <person name="Birkelbach J."/>
            <person name="Nuebel U."/>
            <person name="Pietschmann T."/>
            <person name="Bach T."/>
            <person name="Mueller R."/>
        </authorList>
    </citation>
    <scope>NUCLEOTIDE SEQUENCE [LARGE SCALE GENOMIC DNA]</scope>
    <source>
        <strain evidence="4 5">MSr11954</strain>
    </source>
</reference>
<gene>
    <name evidence="4" type="ORF">LZC94_48535</name>
</gene>
<keyword evidence="2" id="KW-0472">Membrane</keyword>
<feature type="region of interest" description="Disordered" evidence="1">
    <location>
        <begin position="192"/>
        <end position="236"/>
    </location>
</feature>
<accession>A0ABZ2LY27</accession>
<dbReference type="Proteomes" id="UP001370348">
    <property type="component" value="Chromosome"/>
</dbReference>
<keyword evidence="3" id="KW-0732">Signal</keyword>
<organism evidence="4 5">
    <name type="scientific">Pendulispora albinea</name>
    <dbReference type="NCBI Taxonomy" id="2741071"/>
    <lineage>
        <taxon>Bacteria</taxon>
        <taxon>Pseudomonadati</taxon>
        <taxon>Myxococcota</taxon>
        <taxon>Myxococcia</taxon>
        <taxon>Myxococcales</taxon>
        <taxon>Sorangiineae</taxon>
        <taxon>Pendulisporaceae</taxon>
        <taxon>Pendulispora</taxon>
    </lineage>
</organism>
<feature type="signal peptide" evidence="3">
    <location>
        <begin position="1"/>
        <end position="24"/>
    </location>
</feature>
<evidence type="ECO:0000256" key="2">
    <source>
        <dbReference type="SAM" id="Phobius"/>
    </source>
</evidence>
<feature type="transmembrane region" description="Helical" evidence="2">
    <location>
        <begin position="246"/>
        <end position="265"/>
    </location>
</feature>
<dbReference type="EMBL" id="CP089984">
    <property type="protein sequence ID" value="WXB15650.1"/>
    <property type="molecule type" value="Genomic_DNA"/>
</dbReference>